<feature type="region of interest" description="Disordered" evidence="2">
    <location>
        <begin position="158"/>
        <end position="203"/>
    </location>
</feature>
<feature type="compositionally biased region" description="Basic and acidic residues" evidence="2">
    <location>
        <begin position="23"/>
        <end position="44"/>
    </location>
</feature>
<feature type="compositionally biased region" description="Acidic residues" evidence="2">
    <location>
        <begin position="45"/>
        <end position="56"/>
    </location>
</feature>
<dbReference type="VEuPathDB" id="AmoebaDB:ACA1_266510"/>
<dbReference type="OrthoDB" id="5340910at2759"/>
<reference evidence="5 6" key="1">
    <citation type="journal article" date="2013" name="Genome Biol.">
        <title>Genome of Acanthamoeba castellanii highlights extensive lateral gene transfer and early evolution of tyrosine kinase signaling.</title>
        <authorList>
            <person name="Clarke M."/>
            <person name="Lohan A.J."/>
            <person name="Liu B."/>
            <person name="Lagkouvardos I."/>
            <person name="Roy S."/>
            <person name="Zafar N."/>
            <person name="Bertelli C."/>
            <person name="Schilde C."/>
            <person name="Kianianmomeni A."/>
            <person name="Burglin T.R."/>
            <person name="Frech C."/>
            <person name="Turcotte B."/>
            <person name="Kopec K.O."/>
            <person name="Synnott J.M."/>
            <person name="Choo C."/>
            <person name="Paponov I."/>
            <person name="Finkler A."/>
            <person name="Soon Heng Tan C."/>
            <person name="Hutchins A.P."/>
            <person name="Weinmeier T."/>
            <person name="Rattei T."/>
            <person name="Chu J.S."/>
            <person name="Gimenez G."/>
            <person name="Irimia M."/>
            <person name="Rigden D.J."/>
            <person name="Fitzpatrick D.A."/>
            <person name="Lorenzo-Morales J."/>
            <person name="Bateman A."/>
            <person name="Chiu C.H."/>
            <person name="Tang P."/>
            <person name="Hegemann P."/>
            <person name="Fromm H."/>
            <person name="Raoult D."/>
            <person name="Greub G."/>
            <person name="Miranda-Saavedra D."/>
            <person name="Chen N."/>
            <person name="Nash P."/>
            <person name="Ginger M.L."/>
            <person name="Horn M."/>
            <person name="Schaap P."/>
            <person name="Caler L."/>
            <person name="Loftus B."/>
        </authorList>
    </citation>
    <scope>NUCLEOTIDE SEQUENCE [LARGE SCALE GENOMIC DNA]</scope>
    <source>
        <strain evidence="5 6">Neff</strain>
    </source>
</reference>
<keyword evidence="6" id="KW-1185">Reference proteome</keyword>
<proteinExistence type="predicted"/>
<dbReference type="Gene3D" id="2.30.29.30">
    <property type="entry name" value="Pleckstrin-homology domain (PH domain)/Phosphotyrosine-binding domain (PTB)"/>
    <property type="match status" value="1"/>
</dbReference>
<dbReference type="GeneID" id="14920194"/>
<evidence type="ECO:0000313" key="5">
    <source>
        <dbReference type="EMBL" id="ELR19415.1"/>
    </source>
</evidence>
<dbReference type="InterPro" id="IPR000219">
    <property type="entry name" value="DH_dom"/>
</dbReference>
<dbReference type="SMART" id="SM00325">
    <property type="entry name" value="RhoGEF"/>
    <property type="match status" value="1"/>
</dbReference>
<dbReference type="InterPro" id="IPR011993">
    <property type="entry name" value="PH-like_dom_sf"/>
</dbReference>
<evidence type="ECO:0000256" key="1">
    <source>
        <dbReference type="SAM" id="Coils"/>
    </source>
</evidence>
<evidence type="ECO:0000256" key="2">
    <source>
        <dbReference type="SAM" id="MobiDB-lite"/>
    </source>
</evidence>
<protein>
    <submittedName>
        <fullName evidence="5">RhoGEF domain containing protein</fullName>
    </submittedName>
</protein>
<dbReference type="AlphaFoldDB" id="L8H2E9"/>
<evidence type="ECO:0000259" key="4">
    <source>
        <dbReference type="PROSITE" id="PS50010"/>
    </source>
</evidence>
<dbReference type="RefSeq" id="XP_004341501.1">
    <property type="nucleotide sequence ID" value="XM_004341453.1"/>
</dbReference>
<dbReference type="EMBL" id="KB007933">
    <property type="protein sequence ID" value="ELR19415.1"/>
    <property type="molecule type" value="Genomic_DNA"/>
</dbReference>
<dbReference type="CDD" id="cd00160">
    <property type="entry name" value="RhoGEF"/>
    <property type="match status" value="1"/>
</dbReference>
<dbReference type="InterPro" id="IPR035899">
    <property type="entry name" value="DBL_dom_sf"/>
</dbReference>
<keyword evidence="1" id="KW-0175">Coiled coil</keyword>
<dbReference type="KEGG" id="acan:ACA1_266510"/>
<dbReference type="SUPFAM" id="SSF48065">
    <property type="entry name" value="DBL homology domain (DH-domain)"/>
    <property type="match status" value="1"/>
</dbReference>
<dbReference type="Gene3D" id="1.20.900.10">
    <property type="entry name" value="Dbl homology (DH) domain"/>
    <property type="match status" value="1"/>
</dbReference>
<name>L8H2E9_ACACF</name>
<evidence type="ECO:0000259" key="3">
    <source>
        <dbReference type="PROSITE" id="PS50003"/>
    </source>
</evidence>
<dbReference type="InterPro" id="IPR001849">
    <property type="entry name" value="PH_domain"/>
</dbReference>
<feature type="compositionally biased region" description="Basic residues" evidence="2">
    <location>
        <begin position="178"/>
        <end position="203"/>
    </location>
</feature>
<dbReference type="GO" id="GO:0005737">
    <property type="term" value="C:cytoplasm"/>
    <property type="evidence" value="ECO:0007669"/>
    <property type="project" value="TreeGrafter"/>
</dbReference>
<feature type="region of interest" description="Disordered" evidence="2">
    <location>
        <begin position="1"/>
        <end position="104"/>
    </location>
</feature>
<dbReference type="OMA" id="MYLFNSQ"/>
<feature type="compositionally biased region" description="Polar residues" evidence="2">
    <location>
        <begin position="74"/>
        <end position="83"/>
    </location>
</feature>
<dbReference type="SUPFAM" id="SSF50729">
    <property type="entry name" value="PH domain-like"/>
    <property type="match status" value="1"/>
</dbReference>
<dbReference type="PROSITE" id="PS50010">
    <property type="entry name" value="DH_2"/>
    <property type="match status" value="1"/>
</dbReference>
<dbReference type="Pfam" id="PF00621">
    <property type="entry name" value="RhoGEF"/>
    <property type="match status" value="1"/>
</dbReference>
<feature type="domain" description="DH" evidence="4">
    <location>
        <begin position="246"/>
        <end position="421"/>
    </location>
</feature>
<dbReference type="PANTHER" id="PTHR12673">
    <property type="entry name" value="FACIOGENITAL DYSPLASIA PROTEIN"/>
    <property type="match status" value="1"/>
</dbReference>
<feature type="coiled-coil region" evidence="1">
    <location>
        <begin position="404"/>
        <end position="431"/>
    </location>
</feature>
<dbReference type="Proteomes" id="UP000011083">
    <property type="component" value="Unassembled WGS sequence"/>
</dbReference>
<gene>
    <name evidence="5" type="ORF">ACA1_266510</name>
</gene>
<dbReference type="PANTHER" id="PTHR12673:SF159">
    <property type="entry name" value="LD03170P"/>
    <property type="match status" value="1"/>
</dbReference>
<feature type="compositionally biased region" description="Basic and acidic residues" evidence="2">
    <location>
        <begin position="84"/>
        <end position="99"/>
    </location>
</feature>
<sequence length="666" mass="75441">MFASRSGEAKVPPRPTLPKRSPKRAEDEAKVKVRFGEKENRPDSSEDGDEDEDEDGGSVIMFAKMGQGARSMLGSFSTPSASPNREREDDRDDHEKCEKDEGDAGMVGVDLRVMKTYMRDLTMRLSADAGGSEGRGGGGAKAKAKGGGTIRLYHAMNKGHQRLAIQKKNESDTETKKERKRKRRGGGGRRAKERRTRTRTRTRVTRRQLGEAKKGDPVFVWKTLTPRQHNPSALSSDDSKVVRKKKGELLRKEFIDTEASYVFLNPLKDLAAQGEHRAIISAAHADLIFGRVVPLHLMHRELLEEFKKAESSKASFVDAFFFFVPYLKLHTQYVNKHPSAIDLLLKLTRANARFRRFLDECLGKTGMDAESFLILPIQRLPRYELLLTDMVKQTVHSPPEHHKLQTLLAQIKEINRTVEESRKREENMEKMFRVHKSLVFPSREAQINLFDRVSRSYEREGPLQVCTNIATRRFESRYFFLFDDIMLCTRKRSGESYKFEYMFELRHIVPRAEGNDISAFGGDGVFGLVDQQGRLESELDDDADEDDYQVCVEGGDDHLGRARALSSDGIGGAAAEGPPQALYLKAASLHDKVEWIEILQQLCSPGEQRERLPSSTTIEETVAVPPRPSVYRRVEQKVARLRRKSGEVALHMLSRGDKSAELADMY</sequence>
<dbReference type="CDD" id="cd00821">
    <property type="entry name" value="PH"/>
    <property type="match status" value="1"/>
</dbReference>
<dbReference type="SMART" id="SM00233">
    <property type="entry name" value="PH"/>
    <property type="match status" value="1"/>
</dbReference>
<feature type="compositionally biased region" description="Basic and acidic residues" evidence="2">
    <location>
        <begin position="167"/>
        <end position="177"/>
    </location>
</feature>
<evidence type="ECO:0000313" key="6">
    <source>
        <dbReference type="Proteomes" id="UP000011083"/>
    </source>
</evidence>
<dbReference type="PROSITE" id="PS50003">
    <property type="entry name" value="PH_DOMAIN"/>
    <property type="match status" value="1"/>
</dbReference>
<dbReference type="InterPro" id="IPR051092">
    <property type="entry name" value="FYVE_RhoGEF_PH"/>
</dbReference>
<accession>L8H2E9</accession>
<dbReference type="GO" id="GO:0005085">
    <property type="term" value="F:guanyl-nucleotide exchange factor activity"/>
    <property type="evidence" value="ECO:0007669"/>
    <property type="project" value="InterPro"/>
</dbReference>
<feature type="domain" description="PH" evidence="3">
    <location>
        <begin position="456"/>
        <end position="604"/>
    </location>
</feature>
<organism evidence="5 6">
    <name type="scientific">Acanthamoeba castellanii (strain ATCC 30010 / Neff)</name>
    <dbReference type="NCBI Taxonomy" id="1257118"/>
    <lineage>
        <taxon>Eukaryota</taxon>
        <taxon>Amoebozoa</taxon>
        <taxon>Discosea</taxon>
        <taxon>Longamoebia</taxon>
        <taxon>Centramoebida</taxon>
        <taxon>Acanthamoebidae</taxon>
        <taxon>Acanthamoeba</taxon>
    </lineage>
</organism>